<gene>
    <name evidence="5" type="ORF">ADUPG1_007895</name>
</gene>
<dbReference type="InterPro" id="IPR038562">
    <property type="entry name" value="Ribosomal_eL34_C_sf"/>
</dbReference>
<dbReference type="InterPro" id="IPR008195">
    <property type="entry name" value="Ribosomal_eL34"/>
</dbReference>
<organism evidence="5 6">
    <name type="scientific">Aduncisulcus paluster</name>
    <dbReference type="NCBI Taxonomy" id="2918883"/>
    <lineage>
        <taxon>Eukaryota</taxon>
        <taxon>Metamonada</taxon>
        <taxon>Carpediemonas-like organisms</taxon>
        <taxon>Aduncisulcus</taxon>
    </lineage>
</organism>
<name>A0ABQ5KSI7_9EUKA</name>
<sequence>MKTTRVQRPRRCPYNTRRNRIRVTKTDGGRLSVVYRKKTRSLPKCMDTGKVLHGMKAVSPAERASLPRREKTVSRCYGGCLSHAAVRTRILRALLVEETRYVKKFQEEHMRQQKKNAKLAKKTGKK</sequence>
<comment type="similarity">
    <text evidence="1">Belongs to the eukaryotic ribosomal protein eL34 family.</text>
</comment>
<accession>A0ABQ5KSI7</accession>
<dbReference type="EMBL" id="BQXS01010830">
    <property type="protein sequence ID" value="GKT34558.1"/>
    <property type="molecule type" value="Genomic_DNA"/>
</dbReference>
<evidence type="ECO:0000256" key="4">
    <source>
        <dbReference type="SAM" id="MobiDB-lite"/>
    </source>
</evidence>
<evidence type="ECO:0000256" key="2">
    <source>
        <dbReference type="ARBA" id="ARBA00022980"/>
    </source>
</evidence>
<keyword evidence="6" id="KW-1185">Reference proteome</keyword>
<dbReference type="Gene3D" id="6.20.340.10">
    <property type="match status" value="1"/>
</dbReference>
<dbReference type="Pfam" id="PF01199">
    <property type="entry name" value="Ribosomal_L34e"/>
    <property type="match status" value="1"/>
</dbReference>
<keyword evidence="2 5" id="KW-0689">Ribosomal protein</keyword>
<protein>
    <submittedName>
        <fullName evidence="5">Ribosomal protein L34Ae like protein</fullName>
    </submittedName>
</protein>
<evidence type="ECO:0000256" key="3">
    <source>
        <dbReference type="ARBA" id="ARBA00023274"/>
    </source>
</evidence>
<dbReference type="Proteomes" id="UP001057375">
    <property type="component" value="Unassembled WGS sequence"/>
</dbReference>
<feature type="region of interest" description="Disordered" evidence="4">
    <location>
        <begin position="107"/>
        <end position="126"/>
    </location>
</feature>
<keyword evidence="3" id="KW-0687">Ribonucleoprotein</keyword>
<reference evidence="5" key="1">
    <citation type="submission" date="2022-03" db="EMBL/GenBank/DDBJ databases">
        <title>Draft genome sequence of Aduncisulcus paluster, a free-living microaerophilic Fornicata.</title>
        <authorList>
            <person name="Yuyama I."/>
            <person name="Kume K."/>
            <person name="Tamura T."/>
            <person name="Inagaki Y."/>
            <person name="Hashimoto T."/>
        </authorList>
    </citation>
    <scope>NUCLEOTIDE SEQUENCE</scope>
    <source>
        <strain evidence="5">NY0171</strain>
    </source>
</reference>
<dbReference type="PRINTS" id="PR01250">
    <property type="entry name" value="RIBOSOMALL34"/>
</dbReference>
<evidence type="ECO:0000256" key="1">
    <source>
        <dbReference type="ARBA" id="ARBA00009875"/>
    </source>
</evidence>
<dbReference type="PANTHER" id="PTHR10759">
    <property type="entry name" value="60S RIBOSOMAL PROTEIN L34"/>
    <property type="match status" value="1"/>
</dbReference>
<proteinExistence type="inferred from homology"/>
<evidence type="ECO:0000313" key="6">
    <source>
        <dbReference type="Proteomes" id="UP001057375"/>
    </source>
</evidence>
<evidence type="ECO:0000313" key="5">
    <source>
        <dbReference type="EMBL" id="GKT34558.1"/>
    </source>
</evidence>
<feature type="compositionally biased region" description="Basic residues" evidence="4">
    <location>
        <begin position="112"/>
        <end position="126"/>
    </location>
</feature>
<dbReference type="GO" id="GO:0005840">
    <property type="term" value="C:ribosome"/>
    <property type="evidence" value="ECO:0007669"/>
    <property type="project" value="UniProtKB-KW"/>
</dbReference>
<dbReference type="Gene3D" id="6.20.370.70">
    <property type="match status" value="1"/>
</dbReference>
<comment type="caution">
    <text evidence="5">The sequence shown here is derived from an EMBL/GenBank/DDBJ whole genome shotgun (WGS) entry which is preliminary data.</text>
</comment>